<feature type="region of interest" description="Disordered" evidence="1">
    <location>
        <begin position="1"/>
        <end position="35"/>
    </location>
</feature>
<accession>A0A4Y2TWM3</accession>
<gene>
    <name evidence="2" type="ORF">AVEN_23261_1</name>
</gene>
<sequence>MPAASERKRNGAFRKLLAEDETDEDPDFDSEDNGPEVVLEDIFSDHEYFREHDKESEEVGDSRNEDVKNLELFHQKRA</sequence>
<protein>
    <submittedName>
        <fullName evidence="2">Uncharacterized protein</fullName>
    </submittedName>
</protein>
<comment type="caution">
    <text evidence="2">The sequence shown here is derived from an EMBL/GenBank/DDBJ whole genome shotgun (WGS) entry which is preliminary data.</text>
</comment>
<keyword evidence="3" id="KW-1185">Reference proteome</keyword>
<name>A0A4Y2TWM3_ARAVE</name>
<evidence type="ECO:0000313" key="2">
    <source>
        <dbReference type="EMBL" id="GBO03747.1"/>
    </source>
</evidence>
<dbReference type="AlphaFoldDB" id="A0A4Y2TWM3"/>
<evidence type="ECO:0000256" key="1">
    <source>
        <dbReference type="SAM" id="MobiDB-lite"/>
    </source>
</evidence>
<dbReference type="EMBL" id="BGPR01030956">
    <property type="protein sequence ID" value="GBO03747.1"/>
    <property type="molecule type" value="Genomic_DNA"/>
</dbReference>
<organism evidence="2 3">
    <name type="scientific">Araneus ventricosus</name>
    <name type="common">Orbweaver spider</name>
    <name type="synonym">Epeira ventricosa</name>
    <dbReference type="NCBI Taxonomy" id="182803"/>
    <lineage>
        <taxon>Eukaryota</taxon>
        <taxon>Metazoa</taxon>
        <taxon>Ecdysozoa</taxon>
        <taxon>Arthropoda</taxon>
        <taxon>Chelicerata</taxon>
        <taxon>Arachnida</taxon>
        <taxon>Araneae</taxon>
        <taxon>Araneomorphae</taxon>
        <taxon>Entelegynae</taxon>
        <taxon>Araneoidea</taxon>
        <taxon>Araneidae</taxon>
        <taxon>Araneus</taxon>
    </lineage>
</organism>
<reference evidence="2 3" key="1">
    <citation type="journal article" date="2019" name="Sci. Rep.">
        <title>Orb-weaving spider Araneus ventricosus genome elucidates the spidroin gene catalogue.</title>
        <authorList>
            <person name="Kono N."/>
            <person name="Nakamura H."/>
            <person name="Ohtoshi R."/>
            <person name="Moran D.A.P."/>
            <person name="Shinohara A."/>
            <person name="Yoshida Y."/>
            <person name="Fujiwara M."/>
            <person name="Mori M."/>
            <person name="Tomita M."/>
            <person name="Arakawa K."/>
        </authorList>
    </citation>
    <scope>NUCLEOTIDE SEQUENCE [LARGE SCALE GENOMIC DNA]</scope>
</reference>
<proteinExistence type="predicted"/>
<dbReference type="Proteomes" id="UP000499080">
    <property type="component" value="Unassembled WGS sequence"/>
</dbReference>
<feature type="region of interest" description="Disordered" evidence="1">
    <location>
        <begin position="50"/>
        <end position="78"/>
    </location>
</feature>
<feature type="compositionally biased region" description="Acidic residues" evidence="1">
    <location>
        <begin position="19"/>
        <end position="34"/>
    </location>
</feature>
<evidence type="ECO:0000313" key="3">
    <source>
        <dbReference type="Proteomes" id="UP000499080"/>
    </source>
</evidence>